<feature type="transmembrane region" description="Helical" evidence="5">
    <location>
        <begin position="48"/>
        <end position="70"/>
    </location>
</feature>
<dbReference type="InterPro" id="IPR007792">
    <property type="entry name" value="T4SS_VirB3/TrbD/AvhB"/>
</dbReference>
<evidence type="ECO:0000313" key="7">
    <source>
        <dbReference type="Proteomes" id="UP000018951"/>
    </source>
</evidence>
<accession>W2V2A8</accession>
<dbReference type="PATRIC" id="fig|1401685.3.peg.188"/>
<protein>
    <submittedName>
        <fullName evidence="6">Type IV secretion system protein VirB3</fullName>
    </submittedName>
</protein>
<keyword evidence="3 5" id="KW-1133">Transmembrane helix</keyword>
<gene>
    <name evidence="6" type="primary">virB3</name>
    <name evidence="6" type="ORF">P857_957</name>
</gene>
<comment type="caution">
    <text evidence="6">The sequence shown here is derived from an EMBL/GenBank/DDBJ whole genome shotgun (WGS) entry which is preliminary data.</text>
</comment>
<evidence type="ECO:0000256" key="2">
    <source>
        <dbReference type="ARBA" id="ARBA00022692"/>
    </source>
</evidence>
<dbReference type="STRING" id="1401685.P857_957"/>
<evidence type="ECO:0000313" key="6">
    <source>
        <dbReference type="EMBL" id="ETO91782.1"/>
    </source>
</evidence>
<evidence type="ECO:0000256" key="3">
    <source>
        <dbReference type="ARBA" id="ARBA00022989"/>
    </source>
</evidence>
<evidence type="ECO:0000256" key="4">
    <source>
        <dbReference type="ARBA" id="ARBA00023136"/>
    </source>
</evidence>
<keyword evidence="2 5" id="KW-0812">Transmembrane</keyword>
<organism evidence="6 7">
    <name type="scientific">Candidatus Xenolissoclinum pacificiensis L6</name>
    <dbReference type="NCBI Taxonomy" id="1401685"/>
    <lineage>
        <taxon>Bacteria</taxon>
        <taxon>Pseudomonadati</taxon>
        <taxon>Pseudomonadota</taxon>
        <taxon>Alphaproteobacteria</taxon>
        <taxon>Rickettsiales</taxon>
        <taxon>Anaplasmataceae</taxon>
        <taxon>Candidatus Xenolissoclinum</taxon>
    </lineage>
</organism>
<evidence type="ECO:0000256" key="1">
    <source>
        <dbReference type="ARBA" id="ARBA00004370"/>
    </source>
</evidence>
<sequence length="98" mass="11079">MSTGTLETDSLFKGLTRPAMLFGVSFTFTGMNAMLTLSLFIFTKNVFVLVFLLPVIHTIGYVVCFSEPLFMELFIIRNQKCNKCRNVSYHGANSYDMS</sequence>
<reference evidence="6 7" key="1">
    <citation type="journal article" date="2013" name="PLoS ONE">
        <title>Bacterial endosymbiosis in a chordate host: long-term co-evolution and conservation of secondary metabolism.</title>
        <authorList>
            <person name="Kwan J.C."/>
            <person name="Schmidt E.W."/>
        </authorList>
    </citation>
    <scope>NUCLEOTIDE SEQUENCE [LARGE SCALE GENOMIC DNA]</scope>
    <source>
        <strain evidence="7">L6</strain>
    </source>
</reference>
<dbReference type="NCBIfam" id="NF010474">
    <property type="entry name" value="PRK13899.1"/>
    <property type="match status" value="1"/>
</dbReference>
<proteinExistence type="predicted"/>
<dbReference type="Pfam" id="PF05101">
    <property type="entry name" value="VirB3"/>
    <property type="match status" value="1"/>
</dbReference>
<feature type="transmembrane region" description="Helical" evidence="5">
    <location>
        <begin position="21"/>
        <end position="42"/>
    </location>
</feature>
<dbReference type="Proteomes" id="UP000018951">
    <property type="component" value="Unassembled WGS sequence"/>
</dbReference>
<dbReference type="GO" id="GO:0016020">
    <property type="term" value="C:membrane"/>
    <property type="evidence" value="ECO:0007669"/>
    <property type="project" value="UniProtKB-SubCell"/>
</dbReference>
<evidence type="ECO:0000256" key="5">
    <source>
        <dbReference type="SAM" id="Phobius"/>
    </source>
</evidence>
<dbReference type="EMBL" id="AXCJ01000001">
    <property type="protein sequence ID" value="ETO91782.1"/>
    <property type="molecule type" value="Genomic_DNA"/>
</dbReference>
<name>W2V2A8_9RICK</name>
<dbReference type="AlphaFoldDB" id="W2V2A8"/>
<keyword evidence="7" id="KW-1185">Reference proteome</keyword>
<keyword evidence="4 5" id="KW-0472">Membrane</keyword>
<comment type="subcellular location">
    <subcellularLocation>
        <location evidence="1">Membrane</location>
    </subcellularLocation>
</comment>